<name>A0A816HT41_ADIRI</name>
<dbReference type="SUPFAM" id="SSF52047">
    <property type="entry name" value="RNI-like"/>
    <property type="match status" value="1"/>
</dbReference>
<evidence type="ECO:0000256" key="3">
    <source>
        <dbReference type="ARBA" id="ARBA00022737"/>
    </source>
</evidence>
<dbReference type="InterPro" id="IPR001611">
    <property type="entry name" value="Leu-rich_rpt"/>
</dbReference>
<dbReference type="Pfam" id="PF13516">
    <property type="entry name" value="LRR_6"/>
    <property type="match status" value="4"/>
</dbReference>
<dbReference type="GO" id="GO:0048471">
    <property type="term" value="C:perinuclear region of cytoplasm"/>
    <property type="evidence" value="ECO:0007669"/>
    <property type="project" value="TreeGrafter"/>
</dbReference>
<evidence type="ECO:0000313" key="4">
    <source>
        <dbReference type="EMBL" id="CAF1691150.1"/>
    </source>
</evidence>
<dbReference type="GO" id="GO:0031267">
    <property type="term" value="F:small GTPase binding"/>
    <property type="evidence" value="ECO:0007669"/>
    <property type="project" value="TreeGrafter"/>
</dbReference>
<dbReference type="PANTHER" id="PTHR24113:SF12">
    <property type="entry name" value="RAN GTPASE-ACTIVATING PROTEIN 1"/>
    <property type="match status" value="1"/>
</dbReference>
<dbReference type="GO" id="GO:0005634">
    <property type="term" value="C:nucleus"/>
    <property type="evidence" value="ECO:0007669"/>
    <property type="project" value="TreeGrafter"/>
</dbReference>
<dbReference type="Gene3D" id="3.80.10.10">
    <property type="entry name" value="Ribonuclease Inhibitor"/>
    <property type="match status" value="1"/>
</dbReference>
<dbReference type="PANTHER" id="PTHR24113">
    <property type="entry name" value="RAN GTPASE-ACTIVATING PROTEIN 1"/>
    <property type="match status" value="1"/>
</dbReference>
<gene>
    <name evidence="4" type="ORF">XAT740_LOCUS64061</name>
</gene>
<protein>
    <submittedName>
        <fullName evidence="4">Uncharacterized protein</fullName>
    </submittedName>
</protein>
<dbReference type="InterPro" id="IPR032675">
    <property type="entry name" value="LRR_dom_sf"/>
</dbReference>
<organism evidence="4 5">
    <name type="scientific">Adineta ricciae</name>
    <name type="common">Rotifer</name>
    <dbReference type="NCBI Taxonomy" id="249248"/>
    <lineage>
        <taxon>Eukaryota</taxon>
        <taxon>Metazoa</taxon>
        <taxon>Spiralia</taxon>
        <taxon>Gnathifera</taxon>
        <taxon>Rotifera</taxon>
        <taxon>Eurotatoria</taxon>
        <taxon>Bdelloidea</taxon>
        <taxon>Adinetida</taxon>
        <taxon>Adinetidae</taxon>
        <taxon>Adineta</taxon>
    </lineage>
</organism>
<proteinExistence type="predicted"/>
<dbReference type="InterPro" id="IPR027038">
    <property type="entry name" value="RanGap"/>
</dbReference>
<dbReference type="Proteomes" id="UP000663828">
    <property type="component" value="Unassembled WGS sequence"/>
</dbReference>
<keyword evidence="5" id="KW-1185">Reference proteome</keyword>
<dbReference type="GO" id="GO:0006913">
    <property type="term" value="P:nucleocytoplasmic transport"/>
    <property type="evidence" value="ECO:0007669"/>
    <property type="project" value="TreeGrafter"/>
</dbReference>
<accession>A0A816HT41</accession>
<evidence type="ECO:0000313" key="5">
    <source>
        <dbReference type="Proteomes" id="UP000663828"/>
    </source>
</evidence>
<keyword evidence="3" id="KW-0677">Repeat</keyword>
<evidence type="ECO:0000256" key="2">
    <source>
        <dbReference type="ARBA" id="ARBA00022614"/>
    </source>
</evidence>
<comment type="caution">
    <text evidence="4">The sequence shown here is derived from an EMBL/GenBank/DDBJ whole genome shotgun (WGS) entry which is preliminary data.</text>
</comment>
<dbReference type="GO" id="GO:0005829">
    <property type="term" value="C:cytosol"/>
    <property type="evidence" value="ECO:0007669"/>
    <property type="project" value="TreeGrafter"/>
</dbReference>
<keyword evidence="2" id="KW-0433">Leucine-rich repeat</keyword>
<dbReference type="SMART" id="SM00368">
    <property type="entry name" value="LRR_RI"/>
    <property type="match status" value="4"/>
</dbReference>
<reference evidence="4" key="1">
    <citation type="submission" date="2021-02" db="EMBL/GenBank/DDBJ databases">
        <authorList>
            <person name="Nowell W R."/>
        </authorList>
    </citation>
    <scope>NUCLEOTIDE SEQUENCE</scope>
</reference>
<dbReference type="GO" id="GO:0005096">
    <property type="term" value="F:GTPase activator activity"/>
    <property type="evidence" value="ECO:0007669"/>
    <property type="project" value="UniProtKB-KW"/>
</dbReference>
<dbReference type="AlphaFoldDB" id="A0A816HT41"/>
<sequence length="141" mass="16213">PFRHVLLTNQCVLEKLHLGANQISNDGVLLLTEILKTNTTLKVLWLDNNRINDQGVHNLTNVLCQQNKTLRELSLKKNKLITSSSVKDFIRMIEKSQSLKELDLSFCNLTKQNGKQLRDAIRDEKQFVLRVNEEKVDCVIS</sequence>
<keyword evidence="1" id="KW-0343">GTPase activation</keyword>
<evidence type="ECO:0000256" key="1">
    <source>
        <dbReference type="ARBA" id="ARBA00022468"/>
    </source>
</evidence>
<dbReference type="EMBL" id="CAJNOR010021219">
    <property type="protein sequence ID" value="CAF1691150.1"/>
    <property type="molecule type" value="Genomic_DNA"/>
</dbReference>
<feature type="non-terminal residue" evidence="4">
    <location>
        <position position="1"/>
    </location>
</feature>